<dbReference type="GO" id="GO:0047669">
    <property type="term" value="F:amylosucrase activity"/>
    <property type="evidence" value="ECO:0007669"/>
    <property type="project" value="InterPro"/>
</dbReference>
<evidence type="ECO:0000313" key="2">
    <source>
        <dbReference type="EMBL" id="GEO95626.1"/>
    </source>
</evidence>
<name>A0A512ID51_9MICC</name>
<dbReference type="InterPro" id="IPR013780">
    <property type="entry name" value="Glyco_hydro_b"/>
</dbReference>
<dbReference type="PANTHER" id="PTHR10357:SF213">
    <property type="entry name" value="ALPHA AMYLASE CATALYTIC REGION"/>
    <property type="match status" value="1"/>
</dbReference>
<dbReference type="EMBL" id="BJZS01000048">
    <property type="protein sequence ID" value="GEO95626.1"/>
    <property type="molecule type" value="Genomic_DNA"/>
</dbReference>
<dbReference type="Gene3D" id="2.60.40.1180">
    <property type="entry name" value="Golgi alpha-mannosidase II"/>
    <property type="match status" value="1"/>
</dbReference>
<evidence type="ECO:0000313" key="3">
    <source>
        <dbReference type="Proteomes" id="UP000321103"/>
    </source>
</evidence>
<dbReference type="PANTHER" id="PTHR10357">
    <property type="entry name" value="ALPHA-AMYLASE FAMILY MEMBER"/>
    <property type="match status" value="1"/>
</dbReference>
<proteinExistence type="predicted"/>
<evidence type="ECO:0000259" key="1">
    <source>
        <dbReference type="SMART" id="SM00642"/>
    </source>
</evidence>
<dbReference type="InterPro" id="IPR044077">
    <property type="entry name" value="Amylosucrase"/>
</dbReference>
<dbReference type="CDD" id="cd11324">
    <property type="entry name" value="AmyAc_Amylosucrase"/>
    <property type="match status" value="1"/>
</dbReference>
<dbReference type="Gene3D" id="3.20.20.80">
    <property type="entry name" value="Glycosidases"/>
    <property type="match status" value="1"/>
</dbReference>
<protein>
    <submittedName>
        <fullName evidence="2">Amylosucrase</fullName>
    </submittedName>
</protein>
<dbReference type="Gene3D" id="3.90.400.10">
    <property type="entry name" value="Oligo-1,6-glucosidase, Domain 2"/>
    <property type="match status" value="1"/>
</dbReference>
<dbReference type="InterPro" id="IPR006047">
    <property type="entry name" value="GH13_cat_dom"/>
</dbReference>
<dbReference type="Proteomes" id="UP000321103">
    <property type="component" value="Unassembled WGS sequence"/>
</dbReference>
<dbReference type="AlphaFoldDB" id="A0A512ID51"/>
<dbReference type="Pfam" id="PF00128">
    <property type="entry name" value="Alpha-amylase"/>
    <property type="match status" value="1"/>
</dbReference>
<dbReference type="SMART" id="SM00642">
    <property type="entry name" value="Aamy"/>
    <property type="match status" value="1"/>
</dbReference>
<organism evidence="2 3">
    <name type="scientific">Kocuria turfanensis</name>
    <dbReference type="NCBI Taxonomy" id="388357"/>
    <lineage>
        <taxon>Bacteria</taxon>
        <taxon>Bacillati</taxon>
        <taxon>Actinomycetota</taxon>
        <taxon>Actinomycetes</taxon>
        <taxon>Micrococcales</taxon>
        <taxon>Micrococcaceae</taxon>
        <taxon>Kocuria</taxon>
    </lineage>
</organism>
<reference evidence="2 3" key="1">
    <citation type="submission" date="2019-07" db="EMBL/GenBank/DDBJ databases">
        <title>Whole genome shotgun sequence of Kocuria turfanensis NBRC 107627.</title>
        <authorList>
            <person name="Hosoyama A."/>
            <person name="Uohara A."/>
            <person name="Ohji S."/>
            <person name="Ichikawa N."/>
        </authorList>
    </citation>
    <scope>NUCLEOTIDE SEQUENCE [LARGE SCALE GENOMIC DNA]</scope>
    <source>
        <strain evidence="2 3">NBRC 107627</strain>
    </source>
</reference>
<dbReference type="GO" id="GO:0005975">
    <property type="term" value="P:carbohydrate metabolic process"/>
    <property type="evidence" value="ECO:0007669"/>
    <property type="project" value="InterPro"/>
</dbReference>
<dbReference type="STRING" id="388357.GCA_001580365_02121"/>
<dbReference type="InterPro" id="IPR017853">
    <property type="entry name" value="GH"/>
</dbReference>
<gene>
    <name evidence="2" type="ORF">KTU01_17490</name>
</gene>
<dbReference type="Gene3D" id="1.10.1740.10">
    <property type="match status" value="1"/>
</dbReference>
<dbReference type="SUPFAM" id="SSF51011">
    <property type="entry name" value="Glycosyl hydrolase domain"/>
    <property type="match status" value="1"/>
</dbReference>
<keyword evidence="3" id="KW-1185">Reference proteome</keyword>
<dbReference type="SUPFAM" id="SSF51445">
    <property type="entry name" value="(Trans)glycosidases"/>
    <property type="match status" value="1"/>
</dbReference>
<comment type="caution">
    <text evidence="2">The sequence shown here is derived from an EMBL/GenBank/DDBJ whole genome shotgun (WGS) entry which is preliminary data.</text>
</comment>
<feature type="domain" description="Glycosyl hydrolase family 13 catalytic" evidence="1">
    <location>
        <begin position="117"/>
        <end position="562"/>
    </location>
</feature>
<sequence>MPNTSPPGIPGLSQENQARVITECVRQQVRERRPAELPETGWKDFDRRFDEHFPRLTLLFAEVYGHREDFLEQLTELGLQLARSWAERPDDLKALDARREHDPAWFGSRQMLGGVCYVDRYAGNLRGIREQIPYFQELGLTYLHLMPLFEAPEGNSDGGYAVSSYRRVDPRLGTMEELAELSRELRRHGISLVLDFVFNHTSNEHEWARRAAAGETEYEDYYWIFPDRTVPEQFERTTREIFPDDHPGSFTRIRATEEDPRWVWSTFYSFQWDLNYTNPAVFRAMSAEMLFLAAQGVEVLRMDAVAFIWKQLGTACESLPQAHVLLRAYNALCRIAAPSVLFKSEAIVHPDEVARYIEPGQCQLSYNPLQMALTWEAMATREPKLLAQALEERHALPPGTAWVDYVRGHDDIGWTFSDEDAARLGVDGHDHRRFLNAFYTGRHPGSFADGVPFQENPRTGDCRVCGTTASLLGLAEDPGAAVDRILLAHSVAMSTGGVPLLYLGDEVGQLNDPAWAEDPAHAGDARWVHRPPRPVRDYERRHELFSVQGRIFGGIRRMVELRRSAPEFDGNALIPFDTRNPHVLGYQRPGGNTMILCLANFSDWSQFVTGETLSGFLPQGVELHGNTELDLRHGLLIDAHGFLWIRVVPKR</sequence>
<accession>A0A512ID51</accession>
<dbReference type="InterPro" id="IPR045857">
    <property type="entry name" value="O16G_dom_2"/>
</dbReference>